<sequence>MGVLGFAKQLLIPGFLGYVGYEVYNIYLFCQPPLAIDGVPVTWDLQQSPPLDFRIFLATTEQPPSLQPKATVHVVVAEFLGVEPSASASAPDIQVPSEAFRALPDRFYRNKTIYLHAVAATSGDAAVIVRSEVVRISRFVLHQERVEGRRFLLSSVNNSLEGDGKPTPAKPLSSLPRVVEVGFVQELRPLDHEGLVDKGLGQYIQDSSLRLPLYVNTLVSPRDEYVPILAPEINGTGQSALALELRLRNIGLGYWTLQLQMGQGFDDAERLYGMSEYDIDSFKQMIGGSSPWKILLVYSIAILHLVFEFLAFSADLEFWREKTSFEGLSSSSLGLQCCSNVIMLLYVMEQQKTKFVIYLIAFRLLFQLWKLKKLTTFQRQESWPFVRWVDRSRGDLAEGEEVDDSERRCMRWLLLLLLPLVVTFSVYRLLTQEFRSWYSWIVLSLAMCSQTGGFVVMTPQVFMNYRVKSVQHLPWRALTYQAINTFIDDVFMLCIRMPEVQKFSVFRDDIVFIICLVQRYVYRKRAIEPEDKGVADGAVKDKDE</sequence>
<reference evidence="7" key="1">
    <citation type="submission" date="2021-02" db="EMBL/GenBank/DDBJ databases">
        <authorList>
            <person name="Dougan E. K."/>
            <person name="Rhodes N."/>
            <person name="Thang M."/>
            <person name="Chan C."/>
        </authorList>
    </citation>
    <scope>NUCLEOTIDE SEQUENCE</scope>
</reference>
<dbReference type="GO" id="GO:0016020">
    <property type="term" value="C:membrane"/>
    <property type="evidence" value="ECO:0007669"/>
    <property type="project" value="UniProtKB-SubCell"/>
</dbReference>
<keyword evidence="3 6" id="KW-0812">Transmembrane</keyword>
<evidence type="ECO:0000256" key="4">
    <source>
        <dbReference type="ARBA" id="ARBA00022989"/>
    </source>
</evidence>
<dbReference type="GO" id="GO:0012505">
    <property type="term" value="C:endomembrane system"/>
    <property type="evidence" value="ECO:0007669"/>
    <property type="project" value="TreeGrafter"/>
</dbReference>
<accession>A0A813HH24</accession>
<keyword evidence="8" id="KW-1185">Reference proteome</keyword>
<dbReference type="AlphaFoldDB" id="A0A813HH24"/>
<evidence type="ECO:0000256" key="2">
    <source>
        <dbReference type="ARBA" id="ARBA00009310"/>
    </source>
</evidence>
<evidence type="ECO:0000256" key="6">
    <source>
        <dbReference type="SAM" id="Phobius"/>
    </source>
</evidence>
<comment type="subcellular location">
    <subcellularLocation>
        <location evidence="1">Membrane</location>
        <topology evidence="1">Multi-pass membrane protein</topology>
    </subcellularLocation>
</comment>
<name>A0A813HH24_POLGL</name>
<evidence type="ECO:0000313" key="8">
    <source>
        <dbReference type="Proteomes" id="UP000654075"/>
    </source>
</evidence>
<evidence type="ECO:0000313" key="7">
    <source>
        <dbReference type="EMBL" id="CAE8637229.1"/>
    </source>
</evidence>
<proteinExistence type="inferred from homology"/>
<evidence type="ECO:0000256" key="5">
    <source>
        <dbReference type="ARBA" id="ARBA00023136"/>
    </source>
</evidence>
<gene>
    <name evidence="7" type="ORF">PGLA1383_LOCUS52618</name>
</gene>
<protein>
    <recommendedName>
        <fullName evidence="9">Cleft lip and palate transmembrane protein 1</fullName>
    </recommendedName>
</protein>
<comment type="similarity">
    <text evidence="2">Belongs to the CLPTM1 family.</text>
</comment>
<dbReference type="Proteomes" id="UP000654075">
    <property type="component" value="Unassembled WGS sequence"/>
</dbReference>
<dbReference type="Pfam" id="PF05602">
    <property type="entry name" value="CLPTM1"/>
    <property type="match status" value="1"/>
</dbReference>
<dbReference type="PANTHER" id="PTHR21347">
    <property type="entry name" value="CLEFT LIP AND PALATE ASSOCIATED TRANSMEMBRANE PROTEIN-RELATED"/>
    <property type="match status" value="1"/>
</dbReference>
<feature type="transmembrane region" description="Helical" evidence="6">
    <location>
        <begin position="412"/>
        <end position="431"/>
    </location>
</feature>
<keyword evidence="4 6" id="KW-1133">Transmembrane helix</keyword>
<dbReference type="PANTHER" id="PTHR21347:SF0">
    <property type="entry name" value="LIPID SCRAMBLASE CLPTM1L"/>
    <property type="match status" value="1"/>
</dbReference>
<evidence type="ECO:0000256" key="1">
    <source>
        <dbReference type="ARBA" id="ARBA00004141"/>
    </source>
</evidence>
<feature type="transmembrane region" description="Helical" evidence="6">
    <location>
        <begin position="292"/>
        <end position="312"/>
    </location>
</feature>
<evidence type="ECO:0000256" key="3">
    <source>
        <dbReference type="ARBA" id="ARBA00022692"/>
    </source>
</evidence>
<keyword evidence="5 6" id="KW-0472">Membrane</keyword>
<organism evidence="7 8">
    <name type="scientific">Polarella glacialis</name>
    <name type="common">Dinoflagellate</name>
    <dbReference type="NCBI Taxonomy" id="89957"/>
    <lineage>
        <taxon>Eukaryota</taxon>
        <taxon>Sar</taxon>
        <taxon>Alveolata</taxon>
        <taxon>Dinophyceae</taxon>
        <taxon>Suessiales</taxon>
        <taxon>Suessiaceae</taxon>
        <taxon>Polarella</taxon>
    </lineage>
</organism>
<evidence type="ECO:0008006" key="9">
    <source>
        <dbReference type="Google" id="ProtNLM"/>
    </source>
</evidence>
<comment type="caution">
    <text evidence="7">The sequence shown here is derived from an EMBL/GenBank/DDBJ whole genome shotgun (WGS) entry which is preliminary data.</text>
</comment>
<dbReference type="OrthoDB" id="378564at2759"/>
<dbReference type="InterPro" id="IPR008429">
    <property type="entry name" value="CLPTM1"/>
</dbReference>
<feature type="transmembrane region" description="Helical" evidence="6">
    <location>
        <begin position="437"/>
        <end position="458"/>
    </location>
</feature>
<dbReference type="EMBL" id="CAJNNV010031656">
    <property type="protein sequence ID" value="CAE8637229.1"/>
    <property type="molecule type" value="Genomic_DNA"/>
</dbReference>